<feature type="compositionally biased region" description="Basic and acidic residues" evidence="2">
    <location>
        <begin position="102"/>
        <end position="114"/>
    </location>
</feature>
<dbReference type="InterPro" id="IPR013378">
    <property type="entry name" value="InlB-like_B-rpt"/>
</dbReference>
<dbReference type="InterPro" id="IPR042229">
    <property type="entry name" value="Listeria/Bacterioides_rpt_sf"/>
</dbReference>
<organism evidence="3 4">
    <name type="scientific">Candidatus Haliotispira prima</name>
    <dbReference type="NCBI Taxonomy" id="3034016"/>
    <lineage>
        <taxon>Bacteria</taxon>
        <taxon>Pseudomonadati</taxon>
        <taxon>Spirochaetota</taxon>
        <taxon>Spirochaetia</taxon>
        <taxon>Spirochaetales</taxon>
        <taxon>Spirochaetaceae</taxon>
        <taxon>Candidatus Haliotispira</taxon>
    </lineage>
</organism>
<dbReference type="RefSeq" id="WP_326927328.1">
    <property type="nucleotide sequence ID" value="NZ_CP123443.1"/>
</dbReference>
<accession>A0ABY8MGJ5</accession>
<dbReference type="Proteomes" id="UP001228690">
    <property type="component" value="Chromosome"/>
</dbReference>
<protein>
    <submittedName>
        <fullName evidence="3">InlB B-repeat-containing protein</fullName>
    </submittedName>
</protein>
<feature type="region of interest" description="Disordered" evidence="2">
    <location>
        <begin position="95"/>
        <end position="114"/>
    </location>
</feature>
<dbReference type="Gene3D" id="2.60.40.4270">
    <property type="entry name" value="Listeria-Bacteroides repeat domain"/>
    <property type="match status" value="1"/>
</dbReference>
<evidence type="ECO:0000313" key="4">
    <source>
        <dbReference type="Proteomes" id="UP001228690"/>
    </source>
</evidence>
<proteinExistence type="predicted"/>
<gene>
    <name evidence="3" type="ORF">P0082_11755</name>
</gene>
<keyword evidence="4" id="KW-1185">Reference proteome</keyword>
<name>A0ABY8MGJ5_9SPIO</name>
<sequence length="400" mass="45688">MVLNLNKMKIHRHLLPLKTVLSVTYKAYICGPATEQNRGKYQRQNSRNVGCFLLNRTALLYALILIFSGCKPIGEDSLPVIQTFTLTFRTQGGSEVPRQTIKKGEKANKPADPTKKDSIFQDWYTDSNVKDIFDFNNTTIIADTIVYAKWNAQYISATEAIEDIKTTKKVDLFHINTPLYDRKGTQIKDKTATLAFSKIFPTPDRVLELYKTESGFNDLFENNILFGAALVNHGFNVNKKRGDPYFLFVIDNKIYLDDDHYIRLTFDREETYMKEMDGSVWEIPTGISRLTWDLEMNTSQPNQLNGYAGYIFSNFPRGSTNTDSSIKLRCQVFGGDYVAGNNYTLQLTLKQKLVFPSGEIQLENYVIQKTFTTVGGSGTSSFRKYDPDVFFQADNTHFPY</sequence>
<evidence type="ECO:0000256" key="2">
    <source>
        <dbReference type="SAM" id="MobiDB-lite"/>
    </source>
</evidence>
<dbReference type="Pfam" id="PF09479">
    <property type="entry name" value="Flg_new"/>
    <property type="match status" value="1"/>
</dbReference>
<evidence type="ECO:0000256" key="1">
    <source>
        <dbReference type="ARBA" id="ARBA00004196"/>
    </source>
</evidence>
<evidence type="ECO:0000313" key="3">
    <source>
        <dbReference type="EMBL" id="WGK69140.1"/>
    </source>
</evidence>
<reference evidence="3 4" key="1">
    <citation type="submission" date="2023-04" db="EMBL/GenBank/DDBJ databases">
        <title>Spirochaete genome identified in red abalone sample constitutes a novel genus.</title>
        <authorList>
            <person name="Sharma S.P."/>
            <person name="Purcell C.M."/>
            <person name="Hyde J.R."/>
            <person name="Severin A.J."/>
        </authorList>
    </citation>
    <scope>NUCLEOTIDE SEQUENCE [LARGE SCALE GENOMIC DNA]</scope>
    <source>
        <strain evidence="3 4">SP-2023</strain>
    </source>
</reference>
<comment type="subcellular location">
    <subcellularLocation>
        <location evidence="1">Cell envelope</location>
    </subcellularLocation>
</comment>
<dbReference type="EMBL" id="CP123443">
    <property type="protein sequence ID" value="WGK69140.1"/>
    <property type="molecule type" value="Genomic_DNA"/>
</dbReference>